<dbReference type="GO" id="GO:0046872">
    <property type="term" value="F:metal ion binding"/>
    <property type="evidence" value="ECO:0007669"/>
    <property type="project" value="UniProtKB-KW"/>
</dbReference>
<dbReference type="GO" id="GO:0004222">
    <property type="term" value="F:metalloendopeptidase activity"/>
    <property type="evidence" value="ECO:0007669"/>
    <property type="project" value="TreeGrafter"/>
</dbReference>
<feature type="domain" description="Csd3-like second N-terminal" evidence="9">
    <location>
        <begin position="151"/>
        <end position="268"/>
    </location>
</feature>
<evidence type="ECO:0000256" key="6">
    <source>
        <dbReference type="ARBA" id="ARBA00022833"/>
    </source>
</evidence>
<dbReference type="InterPro" id="IPR050570">
    <property type="entry name" value="Cell_wall_metabolism_enzyme"/>
</dbReference>
<dbReference type="PANTHER" id="PTHR21666">
    <property type="entry name" value="PEPTIDASE-RELATED"/>
    <property type="match status" value="1"/>
</dbReference>
<dbReference type="STRING" id="655355.SAMN05216283_1129"/>
<keyword evidence="3" id="KW-0645">Protease</keyword>
<dbReference type="InterPro" id="IPR011055">
    <property type="entry name" value="Dup_hybrid_motif"/>
</dbReference>
<evidence type="ECO:0000256" key="5">
    <source>
        <dbReference type="ARBA" id="ARBA00022801"/>
    </source>
</evidence>
<evidence type="ECO:0000259" key="8">
    <source>
        <dbReference type="Pfam" id="PF01551"/>
    </source>
</evidence>
<comment type="subcellular location">
    <subcellularLocation>
        <location evidence="2">Cell envelope</location>
    </subcellularLocation>
</comment>
<evidence type="ECO:0000256" key="4">
    <source>
        <dbReference type="ARBA" id="ARBA00022723"/>
    </source>
</evidence>
<dbReference type="PANTHER" id="PTHR21666:SF288">
    <property type="entry name" value="CELL DIVISION PROTEIN YTFB"/>
    <property type="match status" value="1"/>
</dbReference>
<dbReference type="Gene3D" id="2.70.70.10">
    <property type="entry name" value="Glucose Permease (Domain IIA)"/>
    <property type="match status" value="1"/>
</dbReference>
<dbReference type="GO" id="GO:0006508">
    <property type="term" value="P:proteolysis"/>
    <property type="evidence" value="ECO:0007669"/>
    <property type="project" value="UniProtKB-KW"/>
</dbReference>
<gene>
    <name evidence="10" type="ORF">SAMN05216283_1129</name>
</gene>
<dbReference type="Pfam" id="PF19425">
    <property type="entry name" value="Csd3_N2"/>
    <property type="match status" value="1"/>
</dbReference>
<dbReference type="AlphaFoldDB" id="A0A1I2KHN3"/>
<dbReference type="RefSeq" id="WP_093921153.1">
    <property type="nucleotide sequence ID" value="NZ_FONW01000012.1"/>
</dbReference>
<feature type="domain" description="M23ase beta-sheet core" evidence="8">
    <location>
        <begin position="281"/>
        <end position="378"/>
    </location>
</feature>
<dbReference type="InterPro" id="IPR016047">
    <property type="entry name" value="M23ase_b-sheet_dom"/>
</dbReference>
<keyword evidence="4" id="KW-0479">Metal-binding</keyword>
<reference evidence="10 11" key="1">
    <citation type="submission" date="2016-10" db="EMBL/GenBank/DDBJ databases">
        <authorList>
            <person name="de Groot N.N."/>
        </authorList>
    </citation>
    <scope>NUCLEOTIDE SEQUENCE [LARGE SCALE GENOMIC DNA]</scope>
    <source>
        <strain evidence="10 11">CGMCC 1.9156</strain>
    </source>
</reference>
<keyword evidence="5 10" id="KW-0378">Hydrolase</keyword>
<evidence type="ECO:0000313" key="11">
    <source>
        <dbReference type="Proteomes" id="UP000198964"/>
    </source>
</evidence>
<organism evidence="10 11">
    <name type="scientific">Sunxiuqinia elliptica</name>
    <dbReference type="NCBI Taxonomy" id="655355"/>
    <lineage>
        <taxon>Bacteria</taxon>
        <taxon>Pseudomonadati</taxon>
        <taxon>Bacteroidota</taxon>
        <taxon>Bacteroidia</taxon>
        <taxon>Marinilabiliales</taxon>
        <taxon>Prolixibacteraceae</taxon>
        <taxon>Sunxiuqinia</taxon>
    </lineage>
</organism>
<evidence type="ECO:0000256" key="3">
    <source>
        <dbReference type="ARBA" id="ARBA00022670"/>
    </source>
</evidence>
<sequence length="416" mass="46942">MKYVAEVVFSLIALGLFLFFVISPPQPQQVPEVPDPEPIPIPEPVLKFGLPIDSFIVETATVRRNQNLSDILVKKNISYGQIDQLARQSKPIFDVRKIKFKNPYHFLLRNDSLKTPAYFVYEIDNTDYIVYDLSDSIRIYTGQKPIQSVLRVASGTIKSSLWNDMQAAGVNPVLSLRLSDIYQWTIDFFGIQRNDQFRVIYEENYVDSISIGIGEIYACQFRHMDKDFYAFQFEQDSAFSYFDEEGNSLKKAFLKAPLEFSRISSRFSNSRFHPVLKIRRPHHGIDYAAPTGTPVRSIGDGVVTRKAYQKRGGGNYVYVKHNSVYTTCYMHLSGFARGIAPGVRVSQGQVIGYVGATGLATGPHLDFRVFKNGSPIDPLKVEAPPVEPVHEVNLQAFTVLKDSLIGQLNQVPLPAK</sequence>
<keyword evidence="11" id="KW-1185">Reference proteome</keyword>
<dbReference type="CDD" id="cd12797">
    <property type="entry name" value="M23_peptidase"/>
    <property type="match status" value="1"/>
</dbReference>
<evidence type="ECO:0000313" key="10">
    <source>
        <dbReference type="EMBL" id="SFF65799.1"/>
    </source>
</evidence>
<dbReference type="GO" id="GO:0030313">
    <property type="term" value="C:cell envelope"/>
    <property type="evidence" value="ECO:0007669"/>
    <property type="project" value="UniProtKB-SubCell"/>
</dbReference>
<name>A0A1I2KHN3_9BACT</name>
<dbReference type="EMBL" id="FONW01000012">
    <property type="protein sequence ID" value="SFF65799.1"/>
    <property type="molecule type" value="Genomic_DNA"/>
</dbReference>
<evidence type="ECO:0000256" key="7">
    <source>
        <dbReference type="ARBA" id="ARBA00023049"/>
    </source>
</evidence>
<keyword evidence="7" id="KW-0482">Metalloprotease</keyword>
<dbReference type="SUPFAM" id="SSF51261">
    <property type="entry name" value="Duplicated hybrid motif"/>
    <property type="match status" value="1"/>
</dbReference>
<protein>
    <submittedName>
        <fullName evidence="10">Murein DD-endopeptidase MepM and murein hydrolase activator NlpD, contain LysM domain</fullName>
    </submittedName>
</protein>
<dbReference type="Gene3D" id="3.10.450.350">
    <property type="match status" value="1"/>
</dbReference>
<evidence type="ECO:0000256" key="1">
    <source>
        <dbReference type="ARBA" id="ARBA00001947"/>
    </source>
</evidence>
<keyword evidence="6" id="KW-0862">Zinc</keyword>
<dbReference type="Proteomes" id="UP000198964">
    <property type="component" value="Unassembled WGS sequence"/>
</dbReference>
<dbReference type="Pfam" id="PF01551">
    <property type="entry name" value="Peptidase_M23"/>
    <property type="match status" value="1"/>
</dbReference>
<accession>A0A1I2KHN3</accession>
<comment type="cofactor">
    <cofactor evidence="1">
        <name>Zn(2+)</name>
        <dbReference type="ChEBI" id="CHEBI:29105"/>
    </cofactor>
</comment>
<evidence type="ECO:0000256" key="2">
    <source>
        <dbReference type="ARBA" id="ARBA00004196"/>
    </source>
</evidence>
<evidence type="ECO:0000259" key="9">
    <source>
        <dbReference type="Pfam" id="PF19425"/>
    </source>
</evidence>
<proteinExistence type="predicted"/>
<dbReference type="InterPro" id="IPR045834">
    <property type="entry name" value="Csd3_N2"/>
</dbReference>